<keyword evidence="2" id="KW-1185">Reference proteome</keyword>
<dbReference type="Proteomes" id="UP000078390">
    <property type="component" value="Unassembled WGS sequence"/>
</dbReference>
<proteinExistence type="predicted"/>
<dbReference type="OrthoDB" id="9849077at2"/>
<evidence type="ECO:0000313" key="2">
    <source>
        <dbReference type="Proteomes" id="UP000078390"/>
    </source>
</evidence>
<accession>A0A179D451</accession>
<protein>
    <submittedName>
        <fullName evidence="1">Uncharacterized protein</fullName>
    </submittedName>
</protein>
<name>A0A179D451_9BACT</name>
<comment type="caution">
    <text evidence="1">The sequence shown here is derived from an EMBL/GenBank/DDBJ whole genome shotgun (WGS) entry which is preliminary data.</text>
</comment>
<dbReference type="RefSeq" id="WP_153303780.1">
    <property type="nucleotide sequence ID" value="NZ_LWLG01000006.1"/>
</dbReference>
<organism evidence="1 2">
    <name type="scientific">Thermosulfurimonas dismutans</name>
    <dbReference type="NCBI Taxonomy" id="999894"/>
    <lineage>
        <taxon>Bacteria</taxon>
        <taxon>Pseudomonadati</taxon>
        <taxon>Thermodesulfobacteriota</taxon>
        <taxon>Thermodesulfobacteria</taxon>
        <taxon>Thermodesulfobacteriales</taxon>
        <taxon>Thermodesulfobacteriaceae</taxon>
        <taxon>Thermosulfurimonas</taxon>
    </lineage>
</organism>
<evidence type="ECO:0000313" key="1">
    <source>
        <dbReference type="EMBL" id="OAQ20837.1"/>
    </source>
</evidence>
<dbReference type="EMBL" id="LWLG01000006">
    <property type="protein sequence ID" value="OAQ20837.1"/>
    <property type="molecule type" value="Genomic_DNA"/>
</dbReference>
<sequence>MALLILGGELTGKAKVMETPVAELNLKEIQLLKEYHGARAVKFENGKWYFLGPRGRKWYPLTTSMACRELRLSCTETVAK</sequence>
<dbReference type="AlphaFoldDB" id="A0A179D451"/>
<reference evidence="1 2" key="1">
    <citation type="submission" date="2016-04" db="EMBL/GenBank/DDBJ databases">
        <title>Genome analysis of Thermosulfurimonas dismutans, the first thermophilic sulfur-disproportionating bacterium of the phylum Thermodesulfobacteria.</title>
        <authorList>
            <person name="Mardanov A.V."/>
            <person name="Beletsky A.V."/>
            <person name="Kadnikov V.V."/>
            <person name="Slobodkin A.I."/>
            <person name="Ravin N.V."/>
        </authorList>
    </citation>
    <scope>NUCLEOTIDE SEQUENCE [LARGE SCALE GENOMIC DNA]</scope>
    <source>
        <strain evidence="1 2">S95</strain>
    </source>
</reference>
<gene>
    <name evidence="1" type="ORF">TDIS_1126</name>
</gene>